<keyword evidence="4" id="KW-0808">Transferase</keyword>
<dbReference type="InterPro" id="IPR050482">
    <property type="entry name" value="Sensor_HK_TwoCompSys"/>
</dbReference>
<keyword evidence="8" id="KW-0902">Two-component regulatory system</keyword>
<dbReference type="PANTHER" id="PTHR24421:SF10">
    <property type="entry name" value="NITRATE_NITRITE SENSOR PROTEIN NARQ"/>
    <property type="match status" value="1"/>
</dbReference>
<dbReference type="Proteomes" id="UP000007814">
    <property type="component" value="Unassembled WGS sequence"/>
</dbReference>
<dbReference type="PATRIC" id="fig|1115803.3.peg.418"/>
<evidence type="ECO:0000256" key="6">
    <source>
        <dbReference type="ARBA" id="ARBA00022777"/>
    </source>
</evidence>
<dbReference type="eggNOG" id="COG4585">
    <property type="taxonomic scope" value="Bacteria"/>
</dbReference>
<dbReference type="GO" id="GO:0000155">
    <property type="term" value="F:phosphorelay sensor kinase activity"/>
    <property type="evidence" value="ECO:0007669"/>
    <property type="project" value="InterPro"/>
</dbReference>
<evidence type="ECO:0000256" key="7">
    <source>
        <dbReference type="ARBA" id="ARBA00022840"/>
    </source>
</evidence>
<evidence type="ECO:0000256" key="8">
    <source>
        <dbReference type="ARBA" id="ARBA00023012"/>
    </source>
</evidence>
<dbReference type="Pfam" id="PF07730">
    <property type="entry name" value="HisKA_3"/>
    <property type="match status" value="1"/>
</dbReference>
<dbReference type="Gene3D" id="3.30.565.10">
    <property type="entry name" value="Histidine kinase-like ATPase, C-terminal domain"/>
    <property type="match status" value="1"/>
</dbReference>
<evidence type="ECO:0000256" key="4">
    <source>
        <dbReference type="ARBA" id="ARBA00022679"/>
    </source>
</evidence>
<dbReference type="EMBL" id="ALJK01000036">
    <property type="protein sequence ID" value="EJN85859.1"/>
    <property type="molecule type" value="Genomic_DNA"/>
</dbReference>
<feature type="domain" description="Histidine kinase/HSP90-like ATPase" evidence="10">
    <location>
        <begin position="228"/>
        <end position="305"/>
    </location>
</feature>
<dbReference type="PANTHER" id="PTHR24421">
    <property type="entry name" value="NITRATE/NITRITE SENSOR PROTEIN NARX-RELATED"/>
    <property type="match status" value="1"/>
</dbReference>
<evidence type="ECO:0000313" key="12">
    <source>
        <dbReference type="EMBL" id="EJN85859.1"/>
    </source>
</evidence>
<reference evidence="12 13" key="1">
    <citation type="submission" date="2012-07" db="EMBL/GenBank/DDBJ databases">
        <authorList>
            <person name="Durkin A.S."/>
            <person name="McCorrison J."/>
            <person name="Torralba M."/>
            <person name="Gillis M."/>
            <person name="Methe B."/>
            <person name="Sutton G."/>
            <person name="Nelson K.E."/>
        </authorList>
    </citation>
    <scope>NUCLEOTIDE SEQUENCE [LARGE SCALE GENOMIC DNA]</scope>
    <source>
        <strain evidence="13">ATCC 12104 / DSM 43013 / CCUG 2238 / JCM 8349 / NCTC 10301 / Howell 279</strain>
    </source>
</reference>
<dbReference type="Pfam" id="PF02518">
    <property type="entry name" value="HATPase_c"/>
    <property type="match status" value="1"/>
</dbReference>
<keyword evidence="3" id="KW-0597">Phosphoprotein</keyword>
<evidence type="ECO:0000313" key="13">
    <source>
        <dbReference type="Proteomes" id="UP000007814"/>
    </source>
</evidence>
<feature type="compositionally biased region" description="Low complexity" evidence="9">
    <location>
        <begin position="322"/>
        <end position="333"/>
    </location>
</feature>
<feature type="region of interest" description="Disordered" evidence="9">
    <location>
        <begin position="314"/>
        <end position="333"/>
    </location>
</feature>
<evidence type="ECO:0000256" key="5">
    <source>
        <dbReference type="ARBA" id="ARBA00022741"/>
    </source>
</evidence>
<dbReference type="AlphaFoldDB" id="J3JL22"/>
<accession>J3JL22</accession>
<dbReference type="Gene3D" id="1.20.5.1930">
    <property type="match status" value="1"/>
</dbReference>
<dbReference type="GO" id="GO:0016020">
    <property type="term" value="C:membrane"/>
    <property type="evidence" value="ECO:0007669"/>
    <property type="project" value="InterPro"/>
</dbReference>
<keyword evidence="5" id="KW-0547">Nucleotide-binding</keyword>
<dbReference type="CDD" id="cd16917">
    <property type="entry name" value="HATPase_UhpB-NarQ-NarX-like"/>
    <property type="match status" value="1"/>
</dbReference>
<dbReference type="GO" id="GO:0046983">
    <property type="term" value="F:protein dimerization activity"/>
    <property type="evidence" value="ECO:0007669"/>
    <property type="project" value="InterPro"/>
</dbReference>
<dbReference type="InterPro" id="IPR003594">
    <property type="entry name" value="HATPase_dom"/>
</dbReference>
<protein>
    <recommendedName>
        <fullName evidence="2">histidine kinase</fullName>
        <ecNumber evidence="2">2.7.13.3</ecNumber>
    </recommendedName>
</protein>
<keyword evidence="6 12" id="KW-0418">Kinase</keyword>
<evidence type="ECO:0000256" key="3">
    <source>
        <dbReference type="ARBA" id="ARBA00022553"/>
    </source>
</evidence>
<comment type="catalytic activity">
    <reaction evidence="1">
        <text>ATP + protein L-histidine = ADP + protein N-phospho-L-histidine.</text>
        <dbReference type="EC" id="2.7.13.3"/>
    </reaction>
</comment>
<evidence type="ECO:0000259" key="10">
    <source>
        <dbReference type="Pfam" id="PF02518"/>
    </source>
</evidence>
<gene>
    <name evidence="12" type="ORF">HMPREF1129_0351</name>
</gene>
<evidence type="ECO:0000256" key="9">
    <source>
        <dbReference type="SAM" id="MobiDB-lite"/>
    </source>
</evidence>
<organism evidence="12 13">
    <name type="scientific">Actinomyces naeslundii (strain ATCC 12104 / DSM 43013 / CCUG 2238 / JCM 8349 / NCTC 10301 / Howell 279)</name>
    <dbReference type="NCBI Taxonomy" id="1115803"/>
    <lineage>
        <taxon>Bacteria</taxon>
        <taxon>Bacillati</taxon>
        <taxon>Actinomycetota</taxon>
        <taxon>Actinomycetes</taxon>
        <taxon>Actinomycetales</taxon>
        <taxon>Actinomycetaceae</taxon>
        <taxon>Actinomyces</taxon>
    </lineage>
</organism>
<dbReference type="InterPro" id="IPR011712">
    <property type="entry name" value="Sig_transdc_His_kin_sub3_dim/P"/>
</dbReference>
<comment type="caution">
    <text evidence="12">The sequence shown here is derived from an EMBL/GenBank/DDBJ whole genome shotgun (WGS) entry which is preliminary data.</text>
</comment>
<dbReference type="SUPFAM" id="SSF55874">
    <property type="entry name" value="ATPase domain of HSP90 chaperone/DNA topoisomerase II/histidine kinase"/>
    <property type="match status" value="1"/>
</dbReference>
<name>J3JL22_ACTNH</name>
<dbReference type="EC" id="2.7.13.3" evidence="2"/>
<feature type="domain" description="Signal transduction histidine kinase subgroup 3 dimerisation and phosphoacceptor" evidence="11">
    <location>
        <begin position="113"/>
        <end position="181"/>
    </location>
</feature>
<evidence type="ECO:0000259" key="11">
    <source>
        <dbReference type="Pfam" id="PF07730"/>
    </source>
</evidence>
<dbReference type="GO" id="GO:0005524">
    <property type="term" value="F:ATP binding"/>
    <property type="evidence" value="ECO:0007669"/>
    <property type="project" value="UniProtKB-KW"/>
</dbReference>
<dbReference type="InterPro" id="IPR036890">
    <property type="entry name" value="HATPase_C_sf"/>
</dbReference>
<proteinExistence type="predicted"/>
<evidence type="ECO:0000256" key="1">
    <source>
        <dbReference type="ARBA" id="ARBA00000085"/>
    </source>
</evidence>
<sequence>MLTPARAVTVPNRLTISLVVISGVLMSLISSSSRRDSDSARTAVEVVLGIPLGQPIPGLPAQVDRTRYLGSVQLRFSPRWSGRARPTHEAVAARRIAELTASRREIVAAYEIERRRIERDLHDGAQQRLVVGLMKLGEAQLSPAVTADPALAALLAEAKSAIAGGLESLRTTVRGIHPQVLTDLGLEAALTDAVDRVDRTGRTIRIVCPHPLPTMPEGVLAAAYFFALEAMTNALKHAPGAEITILLTVDKTLRVCVVDTGPGGACLQPGRGLAGMRERLAAFGGELLLSSPPGGPTQVAAHLPLLLARGESGTGIDRVDSTGATTGAEGQET</sequence>
<keyword evidence="7" id="KW-0067">ATP-binding</keyword>
<evidence type="ECO:0000256" key="2">
    <source>
        <dbReference type="ARBA" id="ARBA00012438"/>
    </source>
</evidence>